<organism evidence="3 4">
    <name type="scientific">Corynebacterium canis</name>
    <dbReference type="NCBI Taxonomy" id="679663"/>
    <lineage>
        <taxon>Bacteria</taxon>
        <taxon>Bacillati</taxon>
        <taxon>Actinomycetota</taxon>
        <taxon>Actinomycetes</taxon>
        <taxon>Mycobacteriales</taxon>
        <taxon>Corynebacteriaceae</taxon>
        <taxon>Corynebacterium</taxon>
    </lineage>
</organism>
<sequence>MSTTLLPTLTFMSAFFQPMYCFPQDYARIFPVTRFPPLNVPDFSSDTIFYMPAARRTLATCIGGLACASLACALSPLDHLLFDAATHHRTGTQTVRWVTELGRMPVLASCGLILAALLSYRARNIQAICLIGIAAICTPAISHTIKNLVQRPRPPFEFAVPPYEPTWSFPSSHSANAVVIAGALAILVGRRWAHWVAFVFALMIGASRIYLGHHWASDVFAGWALGLALLVALRSFPNLRRRKSPS</sequence>
<proteinExistence type="predicted"/>
<feature type="transmembrane region" description="Helical" evidence="1">
    <location>
        <begin position="195"/>
        <end position="213"/>
    </location>
</feature>
<dbReference type="PANTHER" id="PTHR14969">
    <property type="entry name" value="SPHINGOSINE-1-PHOSPHATE PHOSPHOHYDROLASE"/>
    <property type="match status" value="1"/>
</dbReference>
<keyword evidence="1" id="KW-1133">Transmembrane helix</keyword>
<protein>
    <submittedName>
        <fullName evidence="3">Phosphatase PAP2 family protein</fullName>
    </submittedName>
</protein>
<dbReference type="SUPFAM" id="SSF48317">
    <property type="entry name" value="Acid phosphatase/Vanadium-dependent haloperoxidase"/>
    <property type="match status" value="1"/>
</dbReference>
<dbReference type="Proteomes" id="UP000320791">
    <property type="component" value="Unassembled WGS sequence"/>
</dbReference>
<dbReference type="CDD" id="cd03392">
    <property type="entry name" value="PAP2_like_2"/>
    <property type="match status" value="1"/>
</dbReference>
<keyword evidence="4" id="KW-1185">Reference proteome</keyword>
<feature type="domain" description="Phosphatidic acid phosphatase type 2/haloperoxidase" evidence="2">
    <location>
        <begin position="128"/>
        <end position="234"/>
    </location>
</feature>
<feature type="transmembrane region" description="Helical" evidence="1">
    <location>
        <begin position="127"/>
        <end position="149"/>
    </location>
</feature>
<evidence type="ECO:0000313" key="4">
    <source>
        <dbReference type="Proteomes" id="UP000320791"/>
    </source>
</evidence>
<evidence type="ECO:0000259" key="2">
    <source>
        <dbReference type="SMART" id="SM00014"/>
    </source>
</evidence>
<evidence type="ECO:0000256" key="1">
    <source>
        <dbReference type="SAM" id="Phobius"/>
    </source>
</evidence>
<dbReference type="PANTHER" id="PTHR14969:SF13">
    <property type="entry name" value="AT30094P"/>
    <property type="match status" value="1"/>
</dbReference>
<feature type="transmembrane region" description="Helical" evidence="1">
    <location>
        <begin position="219"/>
        <end position="236"/>
    </location>
</feature>
<reference evidence="3 4" key="1">
    <citation type="submission" date="2019-08" db="EMBL/GenBank/DDBJ databases">
        <authorList>
            <person name="Lei W."/>
        </authorList>
    </citation>
    <scope>NUCLEOTIDE SEQUENCE [LARGE SCALE GENOMIC DNA]</scope>
    <source>
        <strain evidence="3 4">CCUG 58627</strain>
    </source>
</reference>
<dbReference type="InterPro" id="IPR000326">
    <property type="entry name" value="PAP2/HPO"/>
</dbReference>
<accession>A0A5C5UA02</accession>
<dbReference type="EMBL" id="VOHM01000029">
    <property type="protein sequence ID" value="TWT22736.1"/>
    <property type="molecule type" value="Genomic_DNA"/>
</dbReference>
<keyword evidence="1" id="KW-0812">Transmembrane</keyword>
<dbReference type="AlphaFoldDB" id="A0A5C5UA02"/>
<dbReference type="OrthoDB" id="5289372at2"/>
<feature type="transmembrane region" description="Helical" evidence="1">
    <location>
        <begin position="169"/>
        <end position="188"/>
    </location>
</feature>
<keyword evidence="1" id="KW-0472">Membrane</keyword>
<feature type="transmembrane region" description="Helical" evidence="1">
    <location>
        <begin position="101"/>
        <end position="120"/>
    </location>
</feature>
<name>A0A5C5UA02_9CORY</name>
<dbReference type="Gene3D" id="1.20.144.10">
    <property type="entry name" value="Phosphatidic acid phosphatase type 2/haloperoxidase"/>
    <property type="match status" value="2"/>
</dbReference>
<comment type="caution">
    <text evidence="3">The sequence shown here is derived from an EMBL/GenBank/DDBJ whole genome shotgun (WGS) entry which is preliminary data.</text>
</comment>
<dbReference type="InterPro" id="IPR036938">
    <property type="entry name" value="PAP2/HPO_sf"/>
</dbReference>
<dbReference type="SMART" id="SM00014">
    <property type="entry name" value="acidPPc"/>
    <property type="match status" value="1"/>
</dbReference>
<evidence type="ECO:0000313" key="3">
    <source>
        <dbReference type="EMBL" id="TWT22736.1"/>
    </source>
</evidence>
<dbReference type="Pfam" id="PF01569">
    <property type="entry name" value="PAP2"/>
    <property type="match status" value="1"/>
</dbReference>
<gene>
    <name evidence="3" type="ORF">FRX94_11010</name>
</gene>